<proteinExistence type="predicted"/>
<dbReference type="EMBL" id="X06663">
    <property type="protein sequence ID" value="CAA29862.1"/>
    <property type="molecule type" value="Genomic_DNA"/>
</dbReference>
<organism evidence="1">
    <name type="scientific">Escherichia coli</name>
    <dbReference type="NCBI Taxonomy" id="562"/>
    <lineage>
        <taxon>Bacteria</taxon>
        <taxon>Pseudomonadati</taxon>
        <taxon>Pseudomonadota</taxon>
        <taxon>Gammaproteobacteria</taxon>
        <taxon>Enterobacterales</taxon>
        <taxon>Enterobacteriaceae</taxon>
        <taxon>Escherichia</taxon>
    </lineage>
</organism>
<accession>Q47347</accession>
<evidence type="ECO:0000313" key="1">
    <source>
        <dbReference type="EMBL" id="CAA29862.1"/>
    </source>
</evidence>
<protein>
    <submittedName>
        <fullName evidence="1">MalG gene 3'-flanking DNA</fullName>
    </submittedName>
</protein>
<reference evidence="1" key="1">
    <citation type="journal article" date="1988" name="Nucleic Acids Res.">
        <title>3' end of the malEFG operon in E.coli: localization of the transcription termination site.</title>
        <authorList>
            <person name="Francoz E."/>
            <person name="Dassa E."/>
        </authorList>
    </citation>
    <scope>NUCLEOTIDE SEQUENCE</scope>
    <source>
        <strain evidence="1">K12</strain>
    </source>
</reference>
<dbReference type="PIR" id="S00776">
    <property type="entry name" value="S00776"/>
</dbReference>
<sequence length="41" mass="4531">MLFCQCYAAAPSTYVIPTCDCYSALHGALFFFRLQSESFAG</sequence>
<accession>Q47346</accession>
<dbReference type="AlphaFoldDB" id="Q47347"/>
<name>Q47347_ECOLX</name>